<proteinExistence type="predicted"/>
<comment type="caution">
    <text evidence="1">The sequence shown here is derived from an EMBL/GenBank/DDBJ whole genome shotgun (WGS) entry which is preliminary data.</text>
</comment>
<evidence type="ECO:0000313" key="2">
    <source>
        <dbReference type="Proteomes" id="UP001470230"/>
    </source>
</evidence>
<keyword evidence="2" id="KW-1185">Reference proteome</keyword>
<dbReference type="Proteomes" id="UP001470230">
    <property type="component" value="Unassembled WGS sequence"/>
</dbReference>
<gene>
    <name evidence="1" type="ORF">M9Y10_004290</name>
</gene>
<organism evidence="1 2">
    <name type="scientific">Tritrichomonas musculus</name>
    <dbReference type="NCBI Taxonomy" id="1915356"/>
    <lineage>
        <taxon>Eukaryota</taxon>
        <taxon>Metamonada</taxon>
        <taxon>Parabasalia</taxon>
        <taxon>Tritrichomonadida</taxon>
        <taxon>Tritrichomonadidae</taxon>
        <taxon>Tritrichomonas</taxon>
    </lineage>
</organism>
<dbReference type="EMBL" id="JAPFFF010000010">
    <property type="protein sequence ID" value="KAK8881547.1"/>
    <property type="molecule type" value="Genomic_DNA"/>
</dbReference>
<evidence type="ECO:0000313" key="1">
    <source>
        <dbReference type="EMBL" id="KAK8881547.1"/>
    </source>
</evidence>
<reference evidence="1 2" key="1">
    <citation type="submission" date="2024-04" db="EMBL/GenBank/DDBJ databases">
        <title>Tritrichomonas musculus Genome.</title>
        <authorList>
            <person name="Alves-Ferreira E."/>
            <person name="Grigg M."/>
            <person name="Lorenzi H."/>
            <person name="Galac M."/>
        </authorList>
    </citation>
    <scope>NUCLEOTIDE SEQUENCE [LARGE SCALE GENOMIC DNA]</scope>
    <source>
        <strain evidence="1 2">EAF2021</strain>
    </source>
</reference>
<protein>
    <submittedName>
        <fullName evidence="1">Poly [ADP-ribose] polymerase 6</fullName>
    </submittedName>
</protein>
<accession>A0ABR2JS23</accession>
<sequence length="130" mass="14518">MVRSSFDMVLVWIDGIQLFVKDCLFAKSILGNSVGVVALCEVINLPKEIDVSVDVNIRNSKTGKNEKKVLNRFLKSHSWCFTLTTEQACIVRFVLVNLANCIDVLVNMPTNLPSLADLLEVQAKETYVNT</sequence>
<name>A0ABR2JS23_9EUKA</name>